<proteinExistence type="predicted"/>
<dbReference type="AlphaFoldDB" id="A0AAD8Y9W4"/>
<dbReference type="Proteomes" id="UP001224775">
    <property type="component" value="Unassembled WGS sequence"/>
</dbReference>
<feature type="domain" description="MYND-type" evidence="6">
    <location>
        <begin position="448"/>
        <end position="488"/>
    </location>
</feature>
<dbReference type="InterPro" id="IPR002893">
    <property type="entry name" value="Znf_MYND"/>
</dbReference>
<evidence type="ECO:0000256" key="1">
    <source>
        <dbReference type="ARBA" id="ARBA00022723"/>
    </source>
</evidence>
<evidence type="ECO:0000313" key="8">
    <source>
        <dbReference type="Proteomes" id="UP001224775"/>
    </source>
</evidence>
<feature type="region of interest" description="Disordered" evidence="5">
    <location>
        <begin position="1"/>
        <end position="41"/>
    </location>
</feature>
<name>A0AAD8Y9W4_9STRA</name>
<keyword evidence="2 4" id="KW-0863">Zinc-finger</keyword>
<dbReference type="PROSITE" id="PS50865">
    <property type="entry name" value="ZF_MYND_2"/>
    <property type="match status" value="1"/>
</dbReference>
<evidence type="ECO:0000256" key="3">
    <source>
        <dbReference type="ARBA" id="ARBA00022833"/>
    </source>
</evidence>
<comment type="caution">
    <text evidence="7">The sequence shown here is derived from an EMBL/GenBank/DDBJ whole genome shotgun (WGS) entry which is preliminary data.</text>
</comment>
<dbReference type="EMBL" id="JATAAI010000011">
    <property type="protein sequence ID" value="KAK1742328.1"/>
    <property type="molecule type" value="Genomic_DNA"/>
</dbReference>
<evidence type="ECO:0000256" key="5">
    <source>
        <dbReference type="SAM" id="MobiDB-lite"/>
    </source>
</evidence>
<accession>A0AAD8Y9W4</accession>
<evidence type="ECO:0000313" key="7">
    <source>
        <dbReference type="EMBL" id="KAK1742328.1"/>
    </source>
</evidence>
<keyword evidence="1" id="KW-0479">Metal-binding</keyword>
<keyword evidence="8" id="KW-1185">Reference proteome</keyword>
<dbReference type="SUPFAM" id="SSF144232">
    <property type="entry name" value="HIT/MYND zinc finger-like"/>
    <property type="match status" value="1"/>
</dbReference>
<organism evidence="7 8">
    <name type="scientific">Skeletonema marinoi</name>
    <dbReference type="NCBI Taxonomy" id="267567"/>
    <lineage>
        <taxon>Eukaryota</taxon>
        <taxon>Sar</taxon>
        <taxon>Stramenopiles</taxon>
        <taxon>Ochrophyta</taxon>
        <taxon>Bacillariophyta</taxon>
        <taxon>Coscinodiscophyceae</taxon>
        <taxon>Thalassiosirophycidae</taxon>
        <taxon>Thalassiosirales</taxon>
        <taxon>Skeletonemataceae</taxon>
        <taxon>Skeletonema</taxon>
        <taxon>Skeletonema marinoi-dohrnii complex</taxon>
    </lineage>
</organism>
<protein>
    <recommendedName>
        <fullName evidence="6">MYND-type domain-containing protein</fullName>
    </recommendedName>
</protein>
<dbReference type="Gene3D" id="6.10.140.2220">
    <property type="match status" value="1"/>
</dbReference>
<keyword evidence="3" id="KW-0862">Zinc</keyword>
<gene>
    <name evidence="7" type="ORF">QTG54_006893</name>
</gene>
<sequence length="511" mass="58583">MPSKKTKGSRKTERKAVQSAAKVSNRTDAQNDEESKAAEEDSFLEEAIKLAAKEKKALKKAGKMTAEQQALADQTMAKLKIKHEVKDINSKLREFKLANPCEHGFGGFPPGDVCVDFVKDLVEKHSHAMLATAKRDFDDLIECFDFTVTALKGKYPEVWDDVAKLERIKSCFLSKGTTALLHEKSDNYLFIYSAKYFEDYVESLKKQSRMMDLNPKIVFKEHKTFVSFYKKRIPCNCLDAEHKQLNQKVDSGTHDDDGLMKLMFLNSLLQRESSSGDDEMQCRHGFDYIPDWFDNYAHCIFSLVQGIVTANEEHHAFYCGGDFIDRFAHGWEVSMECSAQVWEDSVKIERIKSAFLNMGTQAILEDDGLCTDSSIWKAAYIARFIEIFTSTREHSKIIEASIASELIEADPRTLVSFFRKRIPCNCLDGKYEEVKDMKKMGSCFNKYCQLPGGRMERSKMSCCSKCNQATYCSRECQRIHWPNHKRVCGSKNKKKQEEMVNKSHRKYFLGL</sequence>
<dbReference type="Pfam" id="PF01753">
    <property type="entry name" value="zf-MYND"/>
    <property type="match status" value="1"/>
</dbReference>
<reference evidence="7" key="1">
    <citation type="submission" date="2023-06" db="EMBL/GenBank/DDBJ databases">
        <title>Survivors Of The Sea: Transcriptome response of Skeletonema marinoi to long-term dormancy.</title>
        <authorList>
            <person name="Pinder M.I.M."/>
            <person name="Kourtchenko O."/>
            <person name="Robertson E.K."/>
            <person name="Larsson T."/>
            <person name="Maumus F."/>
            <person name="Osuna-Cruz C.M."/>
            <person name="Vancaester E."/>
            <person name="Stenow R."/>
            <person name="Vandepoele K."/>
            <person name="Ploug H."/>
            <person name="Bruchert V."/>
            <person name="Godhe A."/>
            <person name="Topel M."/>
        </authorList>
    </citation>
    <scope>NUCLEOTIDE SEQUENCE</scope>
    <source>
        <strain evidence="7">R05AC</strain>
    </source>
</reference>
<evidence type="ECO:0000259" key="6">
    <source>
        <dbReference type="PROSITE" id="PS50865"/>
    </source>
</evidence>
<dbReference type="GO" id="GO:0008270">
    <property type="term" value="F:zinc ion binding"/>
    <property type="evidence" value="ECO:0007669"/>
    <property type="project" value="UniProtKB-KW"/>
</dbReference>
<evidence type="ECO:0000256" key="2">
    <source>
        <dbReference type="ARBA" id="ARBA00022771"/>
    </source>
</evidence>
<evidence type="ECO:0000256" key="4">
    <source>
        <dbReference type="PROSITE-ProRule" id="PRU00134"/>
    </source>
</evidence>